<dbReference type="NCBIfam" id="TIGR00608">
    <property type="entry name" value="radc"/>
    <property type="match status" value="1"/>
</dbReference>
<dbReference type="EMBL" id="CVVU01000015">
    <property type="protein sequence ID" value="CRN96784.1"/>
    <property type="molecule type" value="Genomic_DNA"/>
</dbReference>
<evidence type="ECO:0000313" key="12">
    <source>
        <dbReference type="Proteomes" id="UP001297540"/>
    </source>
</evidence>
<evidence type="ECO:0000256" key="4">
    <source>
        <dbReference type="ARBA" id="ARBA00022833"/>
    </source>
</evidence>
<evidence type="ECO:0000313" key="7">
    <source>
        <dbReference type="EMBL" id="CRN96784.1"/>
    </source>
</evidence>
<dbReference type="InterPro" id="IPR025657">
    <property type="entry name" value="RadC_JAB"/>
</dbReference>
<evidence type="ECO:0000256" key="1">
    <source>
        <dbReference type="ARBA" id="ARBA00022670"/>
    </source>
</evidence>
<dbReference type="InterPro" id="IPR020891">
    <property type="entry name" value="UPF0758_CS"/>
</dbReference>
<evidence type="ECO:0000256" key="3">
    <source>
        <dbReference type="ARBA" id="ARBA00022801"/>
    </source>
</evidence>
<evidence type="ECO:0000256" key="5">
    <source>
        <dbReference type="ARBA" id="ARBA00023049"/>
    </source>
</evidence>
<reference evidence="11" key="3">
    <citation type="submission" date="2017-05" db="EMBL/GenBank/DDBJ databases">
        <authorList>
            <person name="Giani T."/>
            <person name="Arena F."/>
            <person name="Pollini S."/>
            <person name="Di Pilato V."/>
            <person name="D'Andrea M.M."/>
            <person name="Henrici De Angelis L."/>
            <person name="Bassetti M."/>
            <person name="Rossolini G.M."/>
        </authorList>
    </citation>
    <scope>NUCLEOTIDE SEQUENCE [LARGE SCALE GENOMIC DNA]</scope>
    <source>
        <strain evidence="11">S567_C10_BS</strain>
    </source>
</reference>
<evidence type="ECO:0000313" key="9">
    <source>
        <dbReference type="EMBL" id="WOS74352.1"/>
    </source>
</evidence>
<dbReference type="EMBL" id="CP136985">
    <property type="protein sequence ID" value="WOS74352.1"/>
    <property type="molecule type" value="Genomic_DNA"/>
</dbReference>
<keyword evidence="3" id="KW-0378">Hydrolase</keyword>
<dbReference type="Proteomes" id="UP001297540">
    <property type="component" value="Plasmid unnamed1"/>
</dbReference>
<dbReference type="GO" id="GO:0008237">
    <property type="term" value="F:metallopeptidase activity"/>
    <property type="evidence" value="ECO:0007669"/>
    <property type="project" value="UniProtKB-KW"/>
</dbReference>
<dbReference type="Pfam" id="PF04002">
    <property type="entry name" value="RadC"/>
    <property type="match status" value="1"/>
</dbReference>
<feature type="domain" description="MPN" evidence="6">
    <location>
        <begin position="47"/>
        <end position="169"/>
    </location>
</feature>
<dbReference type="Proteomes" id="UP000045039">
    <property type="component" value="Unassembled WGS sequence"/>
</dbReference>
<dbReference type="PANTHER" id="PTHR30471">
    <property type="entry name" value="DNA REPAIR PROTEIN RADC"/>
    <property type="match status" value="1"/>
</dbReference>
<geneLocation type="plasmid" evidence="9 12">
    <name>unnamed1</name>
</geneLocation>
<protein>
    <submittedName>
        <fullName evidence="8">DNA repair protein RadC</fullName>
    </submittedName>
</protein>
<sequence>MSQLSFPSFDSCLLVRDAHGRYLPASADDILEAARQVIDRKMRRGAEFTSPAAVKEYLRTKLASFEHEVFVVLFMDTRHRLIEYREMFHGTIDGASVYPREVVKEALRLNAAAVVVSHNHPSGNPEPSAADRALTQRLKEALGLVDVRVLDHIIVAGNETASFAEHGLI</sequence>
<evidence type="ECO:0000313" key="11">
    <source>
        <dbReference type="Proteomes" id="UP000194857"/>
    </source>
</evidence>
<evidence type="ECO:0000313" key="10">
    <source>
        <dbReference type="Proteomes" id="UP000045039"/>
    </source>
</evidence>
<reference evidence="9" key="5">
    <citation type="submission" date="2023-06" db="EMBL/GenBank/DDBJ databases">
        <authorList>
            <consortium name="Clinical and Environmental Microbiology Branch: Whole genome sequencing antimicrobial resistance pathogens in the healthcare setting"/>
        </authorList>
    </citation>
    <scope>NUCLEOTIDE SEQUENCE</scope>
    <source>
        <strain evidence="9">2021CK-01020</strain>
        <plasmid evidence="9">unnamed1</plasmid>
    </source>
</reference>
<keyword evidence="4" id="KW-0862">Zinc</keyword>
<dbReference type="SUPFAM" id="SSF102712">
    <property type="entry name" value="JAB1/MPN domain"/>
    <property type="match status" value="1"/>
</dbReference>
<dbReference type="GO" id="GO:0046872">
    <property type="term" value="F:metal ion binding"/>
    <property type="evidence" value="ECO:0007669"/>
    <property type="project" value="UniProtKB-KW"/>
</dbReference>
<dbReference type="PROSITE" id="PS50249">
    <property type="entry name" value="MPN"/>
    <property type="match status" value="1"/>
</dbReference>
<keyword evidence="9" id="KW-0614">Plasmid</keyword>
<evidence type="ECO:0000313" key="8">
    <source>
        <dbReference type="EMBL" id="OTI64893.1"/>
    </source>
</evidence>
<keyword evidence="2" id="KW-0479">Metal-binding</keyword>
<dbReference type="RefSeq" id="WP_003092330.1">
    <property type="nucleotide sequence ID" value="NZ_CAADKH010000326.1"/>
</dbReference>
<reference evidence="10" key="2">
    <citation type="submission" date="2015-06" db="EMBL/GenBank/DDBJ databases">
        <authorList>
            <person name="Radhakrishnan Rajesh"/>
            <person name="Underwood Anthony"/>
            <person name="Al-Shahib Ali"/>
        </authorList>
    </citation>
    <scope>NUCLEOTIDE SEQUENCE [LARGE SCALE GENOMIC DNA]</scope>
    <source>
        <strain evidence="10">P19_London_7_VIM_2_05_10</strain>
    </source>
</reference>
<dbReference type="Gene3D" id="3.40.140.10">
    <property type="entry name" value="Cytidine Deaminase, domain 2"/>
    <property type="match status" value="1"/>
</dbReference>
<dbReference type="PROSITE" id="PS01302">
    <property type="entry name" value="UPF0758"/>
    <property type="match status" value="1"/>
</dbReference>
<name>A0A0F6RTH8_PSEAI</name>
<dbReference type="AlphaFoldDB" id="A0A0F6RTH8"/>
<dbReference type="EMBL" id="NFFZ01000002">
    <property type="protein sequence ID" value="OTI64893.1"/>
    <property type="molecule type" value="Genomic_DNA"/>
</dbReference>
<dbReference type="InterPro" id="IPR037518">
    <property type="entry name" value="MPN"/>
</dbReference>
<dbReference type="InterPro" id="IPR001405">
    <property type="entry name" value="UPF0758"/>
</dbReference>
<proteinExistence type="predicted"/>
<keyword evidence="5" id="KW-0482">Metalloprotease</keyword>
<dbReference type="PANTHER" id="PTHR30471:SF3">
    <property type="entry name" value="UPF0758 PROTEIN YEES-RELATED"/>
    <property type="match status" value="1"/>
</dbReference>
<evidence type="ECO:0000259" key="6">
    <source>
        <dbReference type="PROSITE" id="PS50249"/>
    </source>
</evidence>
<reference evidence="8" key="4">
    <citation type="submission" date="2017-05" db="EMBL/GenBank/DDBJ databases">
        <authorList>
            <person name="Song R."/>
            <person name="Chenine A.L."/>
            <person name="Ruprecht R.M."/>
        </authorList>
    </citation>
    <scope>NUCLEOTIDE SEQUENCE [LARGE SCALE GENOMIC DNA]</scope>
    <source>
        <strain evidence="8">S567_C10_BS</strain>
    </source>
</reference>
<dbReference type="GeneID" id="93679160"/>
<gene>
    <name evidence="9" type="primary">radC</name>
    <name evidence="8" type="ORF">CAZ10_03735</name>
    <name evidence="9" type="ORF">L4V69_01920</name>
    <name evidence="7" type="ORF">PAERUG_P19_London_7_VIM_2_05_10_00404</name>
</gene>
<organism evidence="8 11">
    <name type="scientific">Pseudomonas aeruginosa</name>
    <dbReference type="NCBI Taxonomy" id="287"/>
    <lineage>
        <taxon>Bacteria</taxon>
        <taxon>Pseudomonadati</taxon>
        <taxon>Pseudomonadota</taxon>
        <taxon>Gammaproteobacteria</taxon>
        <taxon>Pseudomonadales</taxon>
        <taxon>Pseudomonadaceae</taxon>
        <taxon>Pseudomonas</taxon>
    </lineage>
</organism>
<dbReference type="GO" id="GO:0006508">
    <property type="term" value="P:proteolysis"/>
    <property type="evidence" value="ECO:0007669"/>
    <property type="project" value="UniProtKB-KW"/>
</dbReference>
<evidence type="ECO:0000256" key="2">
    <source>
        <dbReference type="ARBA" id="ARBA00022723"/>
    </source>
</evidence>
<keyword evidence="1" id="KW-0645">Protease</keyword>
<reference evidence="7" key="1">
    <citation type="submission" date="2015-06" db="EMBL/GenBank/DDBJ databases">
        <authorList>
            <person name="Radhakrishnan R."/>
            <person name="Underwood A."/>
            <person name="Al-Shahib A."/>
        </authorList>
    </citation>
    <scope>NUCLEOTIDE SEQUENCE</scope>
    <source>
        <strain evidence="7">P19_London_7_VIM_2_05_10</strain>
    </source>
</reference>
<reference evidence="9" key="6">
    <citation type="submission" date="2023-10" db="EMBL/GenBank/DDBJ databases">
        <title>Pathogen: clinical or host-associated sample.</title>
        <authorList>
            <person name="Hergert J."/>
            <person name="Casey R."/>
            <person name="Wagner J."/>
            <person name="Young E.L."/>
            <person name="Oakeson K.F."/>
        </authorList>
    </citation>
    <scope>NUCLEOTIDE SEQUENCE</scope>
    <source>
        <strain evidence="9">2021CK-01020</strain>
        <plasmid evidence="9">unnamed1</plasmid>
    </source>
</reference>
<dbReference type="CDD" id="cd08071">
    <property type="entry name" value="MPN_DUF2466"/>
    <property type="match status" value="1"/>
</dbReference>
<dbReference type="Proteomes" id="UP000194857">
    <property type="component" value="Unassembled WGS sequence"/>
</dbReference>
<dbReference type="GeneID" id="83678804"/>
<accession>A0A0F6RTH8</accession>